<evidence type="ECO:0000313" key="1">
    <source>
        <dbReference type="EMBL" id="MFD2201827.1"/>
    </source>
</evidence>
<comment type="caution">
    <text evidence="1">The sequence shown here is derived from an EMBL/GenBank/DDBJ whole genome shotgun (WGS) entry which is preliminary data.</text>
</comment>
<keyword evidence="2" id="KW-1185">Reference proteome</keyword>
<accession>A0ABW5B6R5</accession>
<name>A0ABW5B6R5_9BACT</name>
<gene>
    <name evidence="1" type="ORF">ACFSKV_09625</name>
</gene>
<protein>
    <submittedName>
        <fullName evidence="1">GxxExxY protein</fullName>
    </submittedName>
</protein>
<proteinExistence type="predicted"/>
<reference evidence="2" key="1">
    <citation type="journal article" date="2019" name="Int. J. Syst. Evol. Microbiol.">
        <title>The Global Catalogue of Microorganisms (GCM) 10K type strain sequencing project: providing services to taxonomists for standard genome sequencing and annotation.</title>
        <authorList>
            <consortium name="The Broad Institute Genomics Platform"/>
            <consortium name="The Broad Institute Genome Sequencing Center for Infectious Disease"/>
            <person name="Wu L."/>
            <person name="Ma J."/>
        </authorList>
    </citation>
    <scope>NUCLEOTIDE SEQUENCE [LARGE SCALE GENOMIC DNA]</scope>
    <source>
        <strain evidence="2">KCTC 19812</strain>
    </source>
</reference>
<dbReference type="Pfam" id="PF13366">
    <property type="entry name" value="PDDEXK_3"/>
    <property type="match status" value="1"/>
</dbReference>
<evidence type="ECO:0000313" key="2">
    <source>
        <dbReference type="Proteomes" id="UP001597414"/>
    </source>
</evidence>
<sequence>MEDFKHKDITDGVINAFYKVYNVLGYGFLEKVYENALYLELTAAGYWVVKQQPIKVYYKELQVGDYYADLVVEDLVIVEIKAAEGLVEEHEFQLINYLKATDKEVGLLLNFGKRPQFKRKIFTNRIEHG</sequence>
<dbReference type="RefSeq" id="WP_380801877.1">
    <property type="nucleotide sequence ID" value="NZ_JBHUIV010000016.1"/>
</dbReference>
<dbReference type="EMBL" id="JBHUIV010000016">
    <property type="protein sequence ID" value="MFD2201827.1"/>
    <property type="molecule type" value="Genomic_DNA"/>
</dbReference>
<dbReference type="Proteomes" id="UP001597414">
    <property type="component" value="Unassembled WGS sequence"/>
</dbReference>
<organism evidence="1 2">
    <name type="scientific">Shivajiella indica</name>
    <dbReference type="NCBI Taxonomy" id="872115"/>
    <lineage>
        <taxon>Bacteria</taxon>
        <taxon>Pseudomonadati</taxon>
        <taxon>Bacteroidota</taxon>
        <taxon>Cytophagia</taxon>
        <taxon>Cytophagales</taxon>
        <taxon>Cyclobacteriaceae</taxon>
        <taxon>Shivajiella</taxon>
    </lineage>
</organism>
<dbReference type="InterPro" id="IPR026350">
    <property type="entry name" value="GxxExxY"/>
</dbReference>
<dbReference type="NCBIfam" id="TIGR04256">
    <property type="entry name" value="GxxExxY"/>
    <property type="match status" value="1"/>
</dbReference>